<dbReference type="OrthoDB" id="9769677at2"/>
<dbReference type="InterPro" id="IPR051460">
    <property type="entry name" value="HdrC_iron-sulfur_subunit"/>
</dbReference>
<dbReference type="EC" id="1.8.98.1" evidence="5"/>
<sequence length="182" mass="20669">MKDTGSIKALLATCMQCGTCTGTCPNADAMDLTPRHLWRMVLMDRADEIFESQTFAYCSTCYFCTLKCPRGLPLTRAMSMLKEVAYKNDVKTFRKSGAFYGSFMESVRRHGRVRESEFMTLYFLEMKNPLLPFDFASLGLKLMSKNKVSFSLPSGADGRGQGNLDRIFKKVSEIENREEQMP</sequence>
<dbReference type="InterPro" id="IPR017900">
    <property type="entry name" value="4Fe4S_Fe_S_CS"/>
</dbReference>
<dbReference type="RefSeq" id="WP_080804438.1">
    <property type="nucleotide sequence ID" value="NZ_LT828547.1"/>
</dbReference>
<organism evidence="5 6">
    <name type="scientific">Desulfamplus magnetovallimortis</name>
    <dbReference type="NCBI Taxonomy" id="1246637"/>
    <lineage>
        <taxon>Bacteria</taxon>
        <taxon>Pseudomonadati</taxon>
        <taxon>Thermodesulfobacteriota</taxon>
        <taxon>Desulfobacteria</taxon>
        <taxon>Desulfobacterales</taxon>
        <taxon>Desulfobacteraceae</taxon>
        <taxon>Desulfamplus</taxon>
    </lineage>
</organism>
<proteinExistence type="predicted"/>
<dbReference type="SUPFAM" id="SSF46548">
    <property type="entry name" value="alpha-helical ferredoxin"/>
    <property type="match status" value="1"/>
</dbReference>
<keyword evidence="3" id="KW-0411">Iron-sulfur</keyword>
<evidence type="ECO:0000256" key="2">
    <source>
        <dbReference type="ARBA" id="ARBA00023004"/>
    </source>
</evidence>
<name>A0A1W1H6E7_9BACT</name>
<dbReference type="GO" id="GO:0051912">
    <property type="term" value="F:CoB--CoM heterodisulfide reductase activity"/>
    <property type="evidence" value="ECO:0007669"/>
    <property type="project" value="UniProtKB-EC"/>
</dbReference>
<reference evidence="5 6" key="1">
    <citation type="submission" date="2017-03" db="EMBL/GenBank/DDBJ databases">
        <authorList>
            <person name="Afonso C.L."/>
            <person name="Miller P.J."/>
            <person name="Scott M.A."/>
            <person name="Spackman E."/>
            <person name="Goraichik I."/>
            <person name="Dimitrov K.M."/>
            <person name="Suarez D.L."/>
            <person name="Swayne D.E."/>
        </authorList>
    </citation>
    <scope>NUCLEOTIDE SEQUENCE [LARGE SCALE GENOMIC DNA]</scope>
    <source>
        <strain evidence="5">PRJEB14757</strain>
    </source>
</reference>
<feature type="domain" description="4Fe-4S ferredoxin-type" evidence="4">
    <location>
        <begin position="5"/>
        <end position="35"/>
    </location>
</feature>
<dbReference type="PANTHER" id="PTHR43255:SF2">
    <property type="entry name" value="HETERODISULFIDE REDUCTASE RELATED PROTEIN"/>
    <property type="match status" value="1"/>
</dbReference>
<evidence type="ECO:0000259" key="4">
    <source>
        <dbReference type="PROSITE" id="PS51379"/>
    </source>
</evidence>
<accession>A0A1W1H6E7</accession>
<evidence type="ECO:0000256" key="1">
    <source>
        <dbReference type="ARBA" id="ARBA00022723"/>
    </source>
</evidence>
<dbReference type="Proteomes" id="UP000191931">
    <property type="component" value="Unassembled WGS sequence"/>
</dbReference>
<dbReference type="PROSITE" id="PS00198">
    <property type="entry name" value="4FE4S_FER_1"/>
    <property type="match status" value="1"/>
</dbReference>
<keyword evidence="5" id="KW-0560">Oxidoreductase</keyword>
<protein>
    <submittedName>
        <fullName evidence="5">HdrD2</fullName>
        <ecNumber evidence="5">1.8.98.1</ecNumber>
    </submittedName>
</protein>
<dbReference type="AlphaFoldDB" id="A0A1W1H6E7"/>
<dbReference type="GO" id="GO:0046872">
    <property type="term" value="F:metal ion binding"/>
    <property type="evidence" value="ECO:0007669"/>
    <property type="project" value="UniProtKB-KW"/>
</dbReference>
<dbReference type="GO" id="GO:0051536">
    <property type="term" value="F:iron-sulfur cluster binding"/>
    <property type="evidence" value="ECO:0007669"/>
    <property type="project" value="UniProtKB-KW"/>
</dbReference>
<dbReference type="STRING" id="1246637.MTBBW1_1230032"/>
<dbReference type="InterPro" id="IPR017896">
    <property type="entry name" value="4Fe4S_Fe-S-bd"/>
</dbReference>
<dbReference type="PANTHER" id="PTHR43255">
    <property type="entry name" value="IRON-SULFUR-BINDING OXIDOREDUCTASE FADF-RELATED-RELATED"/>
    <property type="match status" value="1"/>
</dbReference>
<dbReference type="PROSITE" id="PS51379">
    <property type="entry name" value="4FE4S_FER_2"/>
    <property type="match status" value="1"/>
</dbReference>
<keyword evidence="2" id="KW-0408">Iron</keyword>
<dbReference type="Gene3D" id="1.10.1060.10">
    <property type="entry name" value="Alpha-helical ferredoxin"/>
    <property type="match status" value="1"/>
</dbReference>
<dbReference type="InterPro" id="IPR009051">
    <property type="entry name" value="Helical_ferredxn"/>
</dbReference>
<evidence type="ECO:0000313" key="6">
    <source>
        <dbReference type="Proteomes" id="UP000191931"/>
    </source>
</evidence>
<keyword evidence="6" id="KW-1185">Reference proteome</keyword>
<dbReference type="GO" id="GO:0005886">
    <property type="term" value="C:plasma membrane"/>
    <property type="evidence" value="ECO:0007669"/>
    <property type="project" value="TreeGrafter"/>
</dbReference>
<keyword evidence="1" id="KW-0479">Metal-binding</keyword>
<dbReference type="Pfam" id="PF13534">
    <property type="entry name" value="Fer4_17"/>
    <property type="match status" value="1"/>
</dbReference>
<dbReference type="EMBL" id="FWEV01000028">
    <property type="protein sequence ID" value="SLM28061.1"/>
    <property type="molecule type" value="Genomic_DNA"/>
</dbReference>
<evidence type="ECO:0000256" key="3">
    <source>
        <dbReference type="ARBA" id="ARBA00023014"/>
    </source>
</evidence>
<gene>
    <name evidence="5" type="primary">hdrD</name>
    <name evidence="5" type="ORF">MTBBW1_1230032</name>
</gene>
<evidence type="ECO:0000313" key="5">
    <source>
        <dbReference type="EMBL" id="SLM28061.1"/>
    </source>
</evidence>